<dbReference type="EMBL" id="FRBL01000006">
    <property type="protein sequence ID" value="SHM13312.1"/>
    <property type="molecule type" value="Genomic_DNA"/>
</dbReference>
<dbReference type="STRING" id="1419482.SAMN05444266_106476"/>
<feature type="chain" id="PRO_5012297080" description="DUF4468 domain-containing protein" evidence="2">
    <location>
        <begin position="20"/>
        <end position="234"/>
    </location>
</feature>
<proteinExistence type="predicted"/>
<evidence type="ECO:0000313" key="4">
    <source>
        <dbReference type="Proteomes" id="UP000184420"/>
    </source>
</evidence>
<name>A0A1M7GA90_9BACT</name>
<dbReference type="RefSeq" id="WP_143159985.1">
    <property type="nucleotide sequence ID" value="NZ_FRBL01000006.1"/>
</dbReference>
<reference evidence="3 4" key="1">
    <citation type="submission" date="2016-11" db="EMBL/GenBank/DDBJ databases">
        <authorList>
            <person name="Jaros S."/>
            <person name="Januszkiewicz K."/>
            <person name="Wedrychowicz H."/>
        </authorList>
    </citation>
    <scope>NUCLEOTIDE SEQUENCE [LARGE SCALE GENOMIC DNA]</scope>
    <source>
        <strain evidence="3 4">DSM 27406</strain>
    </source>
</reference>
<evidence type="ECO:0008006" key="5">
    <source>
        <dbReference type="Google" id="ProtNLM"/>
    </source>
</evidence>
<accession>A0A1M7GA90</accession>
<keyword evidence="4" id="KW-1185">Reference proteome</keyword>
<evidence type="ECO:0000256" key="1">
    <source>
        <dbReference type="SAM" id="Coils"/>
    </source>
</evidence>
<sequence length="234" mass="26102">MIKRILLFSCIILPLSLLAQINTSPNGDVTIGDVTPMAKLTVMGRLHVEESDILVQRAGSPGISLVNTLKTNPGEAKQWTIYNMTEPTYGNSLQFWAYDQQGCNGGLCHARLTIQDNGFVGIGTMRPKSELAVAGTITTQKVKVTLNDWADFVFDPTYTLPSLGSLEAYIKVHKHLPEIPSEQTISREGLDLSEMAKLQMQKIEELTLYIIQQQKEINELKATMKNMQHKLDKQ</sequence>
<gene>
    <name evidence="3" type="ORF">SAMN05444266_106476</name>
</gene>
<organism evidence="3 4">
    <name type="scientific">Chitinophaga jiangningensis</name>
    <dbReference type="NCBI Taxonomy" id="1419482"/>
    <lineage>
        <taxon>Bacteria</taxon>
        <taxon>Pseudomonadati</taxon>
        <taxon>Bacteroidota</taxon>
        <taxon>Chitinophagia</taxon>
        <taxon>Chitinophagales</taxon>
        <taxon>Chitinophagaceae</taxon>
        <taxon>Chitinophaga</taxon>
    </lineage>
</organism>
<evidence type="ECO:0000256" key="2">
    <source>
        <dbReference type="SAM" id="SignalP"/>
    </source>
</evidence>
<feature type="signal peptide" evidence="2">
    <location>
        <begin position="1"/>
        <end position="19"/>
    </location>
</feature>
<dbReference type="Proteomes" id="UP000184420">
    <property type="component" value="Unassembled WGS sequence"/>
</dbReference>
<feature type="coiled-coil region" evidence="1">
    <location>
        <begin position="203"/>
        <end position="230"/>
    </location>
</feature>
<keyword evidence="1" id="KW-0175">Coiled coil</keyword>
<dbReference type="OrthoDB" id="9808753at2"/>
<keyword evidence="2" id="KW-0732">Signal</keyword>
<dbReference type="AlphaFoldDB" id="A0A1M7GA90"/>
<evidence type="ECO:0000313" key="3">
    <source>
        <dbReference type="EMBL" id="SHM13312.1"/>
    </source>
</evidence>
<protein>
    <recommendedName>
        <fullName evidence="5">DUF4468 domain-containing protein</fullName>
    </recommendedName>
</protein>